<dbReference type="PANTHER" id="PTHR11017">
    <property type="entry name" value="LEUCINE-RICH REPEAT-CONTAINING PROTEIN"/>
    <property type="match status" value="1"/>
</dbReference>
<evidence type="ECO:0000259" key="3">
    <source>
        <dbReference type="Pfam" id="PF20160"/>
    </source>
</evidence>
<keyword evidence="2" id="KW-0677">Repeat</keyword>
<evidence type="ECO:0000256" key="1">
    <source>
        <dbReference type="ARBA" id="ARBA00022614"/>
    </source>
</evidence>
<dbReference type="InterPro" id="IPR045344">
    <property type="entry name" value="C-JID"/>
</dbReference>
<dbReference type="Proteomes" id="UP001472677">
    <property type="component" value="Unassembled WGS sequence"/>
</dbReference>
<dbReference type="InterPro" id="IPR032675">
    <property type="entry name" value="LRR_dom_sf"/>
</dbReference>
<keyword evidence="1" id="KW-0433">Leucine-rich repeat</keyword>
<sequence>MRRKIVRGTSPDEPGRCCRLWEKSDVHHVLTESTATEVIEAMTIRESNKMLSLNAGAFSKMKKLRLLKVSCLTHCDDLNYLSNKLRLLDWRGYPLRSLPSGFQPDDLVALLLPCSHIEQLWKGNISLYKLEGCNKVGNLSGSLQQAGFLEELDLSETAITEPPNPKRKDGVHGCDVSFVVRFEFINERLKLRDCNLCEGDIPSDISCLSSLRSLDLGDLDLSGNNFVSINPSLTRLSKIKHHGLSNCRELKSLPQLVTNISGTHYYRLAENANAFTLLKKILKVFANSRKLFTIIIPGNEIPEGFSHQRVDSSVKIPLPLNIQNDSQWMGVTLCCIFLNDDTSRDESIGYKAVIHRRNSGQAACDESAFLDGYDRGVDESGFLLDYSNQDCDELELSSRFGPGDNFVKVKKCGVRIVYEKDLKDVQLVKEQSSNPSFVEIEEMNEDSPADGSIAKGPLGKRKHDIYEGMEAGPQPKRIEKFFHFLMGRAGKKH</sequence>
<evidence type="ECO:0000256" key="2">
    <source>
        <dbReference type="ARBA" id="ARBA00022737"/>
    </source>
</evidence>
<organism evidence="4 5">
    <name type="scientific">Hibiscus sabdariffa</name>
    <name type="common">roselle</name>
    <dbReference type="NCBI Taxonomy" id="183260"/>
    <lineage>
        <taxon>Eukaryota</taxon>
        <taxon>Viridiplantae</taxon>
        <taxon>Streptophyta</taxon>
        <taxon>Embryophyta</taxon>
        <taxon>Tracheophyta</taxon>
        <taxon>Spermatophyta</taxon>
        <taxon>Magnoliopsida</taxon>
        <taxon>eudicotyledons</taxon>
        <taxon>Gunneridae</taxon>
        <taxon>Pentapetalae</taxon>
        <taxon>rosids</taxon>
        <taxon>malvids</taxon>
        <taxon>Malvales</taxon>
        <taxon>Malvaceae</taxon>
        <taxon>Malvoideae</taxon>
        <taxon>Hibiscus</taxon>
    </lineage>
</organism>
<reference evidence="4 5" key="1">
    <citation type="journal article" date="2024" name="G3 (Bethesda)">
        <title>Genome assembly of Hibiscus sabdariffa L. provides insights into metabolisms of medicinal natural products.</title>
        <authorList>
            <person name="Kim T."/>
        </authorList>
    </citation>
    <scope>NUCLEOTIDE SEQUENCE [LARGE SCALE GENOMIC DNA]</scope>
    <source>
        <strain evidence="4">TK-2024</strain>
        <tissue evidence="4">Old leaves</tissue>
    </source>
</reference>
<dbReference type="InterPro" id="IPR044974">
    <property type="entry name" value="Disease_R_plants"/>
</dbReference>
<protein>
    <recommendedName>
        <fullName evidence="3">C-JID domain-containing protein</fullName>
    </recommendedName>
</protein>
<feature type="domain" description="C-JID" evidence="3">
    <location>
        <begin position="296"/>
        <end position="422"/>
    </location>
</feature>
<dbReference type="Pfam" id="PF20160">
    <property type="entry name" value="C-JID"/>
    <property type="match status" value="1"/>
</dbReference>
<proteinExistence type="predicted"/>
<name>A0ABR2FYR4_9ROSI</name>
<dbReference type="SUPFAM" id="SSF52058">
    <property type="entry name" value="L domain-like"/>
    <property type="match status" value="1"/>
</dbReference>
<evidence type="ECO:0000313" key="4">
    <source>
        <dbReference type="EMBL" id="KAK8589093.1"/>
    </source>
</evidence>
<comment type="caution">
    <text evidence="4">The sequence shown here is derived from an EMBL/GenBank/DDBJ whole genome shotgun (WGS) entry which is preliminary data.</text>
</comment>
<dbReference type="EMBL" id="JBBPBM010000004">
    <property type="protein sequence ID" value="KAK8589093.1"/>
    <property type="molecule type" value="Genomic_DNA"/>
</dbReference>
<dbReference type="Gene3D" id="3.80.10.10">
    <property type="entry name" value="Ribonuclease Inhibitor"/>
    <property type="match status" value="2"/>
</dbReference>
<keyword evidence="5" id="KW-1185">Reference proteome</keyword>
<dbReference type="PANTHER" id="PTHR11017:SF559">
    <property type="entry name" value="DISEASE RESISTANCE PROTEIN CHL1"/>
    <property type="match status" value="1"/>
</dbReference>
<evidence type="ECO:0000313" key="5">
    <source>
        <dbReference type="Proteomes" id="UP001472677"/>
    </source>
</evidence>
<gene>
    <name evidence="4" type="ORF">V6N12_023499</name>
</gene>
<accession>A0ABR2FYR4</accession>